<organism evidence="2 3">
    <name type="scientific">Nocardia sputorum</name>
    <dbReference type="NCBI Taxonomy" id="2984338"/>
    <lineage>
        <taxon>Bacteria</taxon>
        <taxon>Bacillati</taxon>
        <taxon>Actinomycetota</taxon>
        <taxon>Actinomycetes</taxon>
        <taxon>Mycobacteriales</taxon>
        <taxon>Nocardiaceae</taxon>
        <taxon>Nocardia</taxon>
    </lineage>
</organism>
<name>A0ABM8CWC3_9NOCA</name>
<feature type="compositionally biased region" description="Basic and acidic residues" evidence="1">
    <location>
        <begin position="57"/>
        <end position="68"/>
    </location>
</feature>
<evidence type="ECO:0000313" key="2">
    <source>
        <dbReference type="EMBL" id="BDT99278.1"/>
    </source>
</evidence>
<accession>A0ABM8CWC3</accession>
<keyword evidence="3" id="KW-1185">Reference proteome</keyword>
<dbReference type="Proteomes" id="UP001317870">
    <property type="component" value="Chromosome"/>
</dbReference>
<reference evidence="2 3" key="1">
    <citation type="submission" date="2022-11" db="EMBL/GenBank/DDBJ databases">
        <title>Genome Sequencing of Nocardia sp. ON39_IFM12276 and assembly.</title>
        <authorList>
            <person name="Shimojima M."/>
            <person name="Toyokawa M."/>
            <person name="Uesaka K."/>
        </authorList>
    </citation>
    <scope>NUCLEOTIDE SEQUENCE [LARGE SCALE GENOMIC DNA]</scope>
    <source>
        <strain evidence="2 3">IFM 12276</strain>
    </source>
</reference>
<evidence type="ECO:0000256" key="1">
    <source>
        <dbReference type="SAM" id="MobiDB-lite"/>
    </source>
</evidence>
<evidence type="ECO:0000313" key="3">
    <source>
        <dbReference type="Proteomes" id="UP001317870"/>
    </source>
</evidence>
<dbReference type="EMBL" id="AP026978">
    <property type="protein sequence ID" value="BDT99278.1"/>
    <property type="molecule type" value="Genomic_DNA"/>
</dbReference>
<proteinExistence type="predicted"/>
<feature type="region of interest" description="Disordered" evidence="1">
    <location>
        <begin position="49"/>
        <end position="90"/>
    </location>
</feature>
<feature type="compositionally biased region" description="Polar residues" evidence="1">
    <location>
        <begin position="80"/>
        <end position="90"/>
    </location>
</feature>
<sequence>MDRVSASICRMHAPLYQTLLFELIDETDHRIAVHSQQVGEFLLTASVAPRQMGQDPEVGRLDPERDEPLGEPVRNVMPQLRQQEGPTIVQ</sequence>
<gene>
    <name evidence="2" type="ORF">IFM12276_23070</name>
</gene>
<protein>
    <submittedName>
        <fullName evidence="2">Uncharacterized protein</fullName>
    </submittedName>
</protein>